<sequence length="185" mass="21060">MSNSSSSSSSSTLKTPILYALTVQEPFATCIIHGPKRLENRTYRLDIQQLLSTSNSKTNDGIWIAIHVSQSKRNLEPKDPTCAIIKYQCWSELPSVEMMKQNFGKIIGLAKFFACVEAKDVPDDNVWKSLEDDDDTRKKKHYCWMINDVKILNNPIECKGSFGIWKMHDMIARQVLANINLGETF</sequence>
<dbReference type="Gene3D" id="2.30.130.30">
    <property type="entry name" value="Hypothetical protein"/>
    <property type="match status" value="1"/>
</dbReference>
<accession>A0A397SW10</accession>
<dbReference type="Proteomes" id="UP000265703">
    <property type="component" value="Unassembled WGS sequence"/>
</dbReference>
<proteinExistence type="predicted"/>
<evidence type="ECO:0000313" key="1">
    <source>
        <dbReference type="EMBL" id="RIA86914.1"/>
    </source>
</evidence>
<feature type="non-terminal residue" evidence="1">
    <location>
        <position position="185"/>
    </location>
</feature>
<dbReference type="SUPFAM" id="SSF88697">
    <property type="entry name" value="PUA domain-like"/>
    <property type="match status" value="1"/>
</dbReference>
<reference evidence="1 2" key="1">
    <citation type="submission" date="2018-06" db="EMBL/GenBank/DDBJ databases">
        <title>Comparative genomics reveals the genomic features of Rhizophagus irregularis, R. cerebriforme, R. diaphanum and Gigaspora rosea, and their symbiotic lifestyle signature.</title>
        <authorList>
            <person name="Morin E."/>
            <person name="San Clemente H."/>
            <person name="Chen E.C.H."/>
            <person name="De La Providencia I."/>
            <person name="Hainaut M."/>
            <person name="Kuo A."/>
            <person name="Kohler A."/>
            <person name="Murat C."/>
            <person name="Tang N."/>
            <person name="Roy S."/>
            <person name="Loubradou J."/>
            <person name="Henrissat B."/>
            <person name="Grigoriev I.V."/>
            <person name="Corradi N."/>
            <person name="Roux C."/>
            <person name="Martin F.M."/>
        </authorList>
    </citation>
    <scope>NUCLEOTIDE SEQUENCE [LARGE SCALE GENOMIC DNA]</scope>
    <source>
        <strain evidence="1 2">DAOM 227022</strain>
    </source>
</reference>
<evidence type="ECO:0000313" key="2">
    <source>
        <dbReference type="Proteomes" id="UP000265703"/>
    </source>
</evidence>
<protein>
    <submittedName>
        <fullName evidence="1">Uncharacterized protein</fullName>
    </submittedName>
</protein>
<gene>
    <name evidence="1" type="ORF">C1645_778472</name>
</gene>
<dbReference type="InterPro" id="IPR015947">
    <property type="entry name" value="PUA-like_sf"/>
</dbReference>
<dbReference type="AlphaFoldDB" id="A0A397SW10"/>
<comment type="caution">
    <text evidence="1">The sequence shown here is derived from an EMBL/GenBank/DDBJ whole genome shotgun (WGS) entry which is preliminary data.</text>
</comment>
<keyword evidence="2" id="KW-1185">Reference proteome</keyword>
<dbReference type="OrthoDB" id="2344808at2759"/>
<organism evidence="1 2">
    <name type="scientific">Glomus cerebriforme</name>
    <dbReference type="NCBI Taxonomy" id="658196"/>
    <lineage>
        <taxon>Eukaryota</taxon>
        <taxon>Fungi</taxon>
        <taxon>Fungi incertae sedis</taxon>
        <taxon>Mucoromycota</taxon>
        <taxon>Glomeromycotina</taxon>
        <taxon>Glomeromycetes</taxon>
        <taxon>Glomerales</taxon>
        <taxon>Glomeraceae</taxon>
        <taxon>Glomus</taxon>
    </lineage>
</organism>
<name>A0A397SW10_9GLOM</name>
<dbReference type="EMBL" id="QKYT01000337">
    <property type="protein sequence ID" value="RIA86914.1"/>
    <property type="molecule type" value="Genomic_DNA"/>
</dbReference>